<reference evidence="7" key="2">
    <citation type="journal article" date="2021" name="Microbiome">
        <title>Successional dynamics and alternative stable states in a saline activated sludge microbial community over 9 years.</title>
        <authorList>
            <person name="Wang Y."/>
            <person name="Ye J."/>
            <person name="Ju F."/>
            <person name="Liu L."/>
            <person name="Boyd J.A."/>
            <person name="Deng Y."/>
            <person name="Parks D.H."/>
            <person name="Jiang X."/>
            <person name="Yin X."/>
            <person name="Woodcroft B.J."/>
            <person name="Tyson G.W."/>
            <person name="Hugenholtz P."/>
            <person name="Polz M.F."/>
            <person name="Zhang T."/>
        </authorList>
    </citation>
    <scope>NUCLEOTIDE SEQUENCE</scope>
    <source>
        <strain evidence="7">HKST-UBA01</strain>
    </source>
</reference>
<name>A0A956RN93_UNCEI</name>
<dbReference type="NCBIfam" id="TIGR04183">
    <property type="entry name" value="Por_Secre_tail"/>
    <property type="match status" value="1"/>
</dbReference>
<dbReference type="AlphaFoldDB" id="A0A956RN93"/>
<dbReference type="Proteomes" id="UP000697710">
    <property type="component" value="Unassembled WGS sequence"/>
</dbReference>
<dbReference type="InterPro" id="IPR017850">
    <property type="entry name" value="Alkaline_phosphatase_core_sf"/>
</dbReference>
<keyword evidence="4" id="KW-0106">Calcium</keyword>
<dbReference type="PANTHER" id="PTHR42693:SF53">
    <property type="entry name" value="ENDO-4-O-SULFATASE"/>
    <property type="match status" value="1"/>
</dbReference>
<dbReference type="GO" id="GO:0004065">
    <property type="term" value="F:arylsulfatase activity"/>
    <property type="evidence" value="ECO:0007669"/>
    <property type="project" value="TreeGrafter"/>
</dbReference>
<proteinExistence type="inferred from homology"/>
<dbReference type="InterPro" id="IPR026444">
    <property type="entry name" value="Secre_tail"/>
</dbReference>
<dbReference type="InterPro" id="IPR050738">
    <property type="entry name" value="Sulfatase"/>
</dbReference>
<dbReference type="Gene3D" id="2.60.40.4070">
    <property type="match status" value="1"/>
</dbReference>
<evidence type="ECO:0000259" key="6">
    <source>
        <dbReference type="Pfam" id="PF13860"/>
    </source>
</evidence>
<feature type="domain" description="Sulfatase N-terminal" evidence="5">
    <location>
        <begin position="60"/>
        <end position="411"/>
    </location>
</feature>
<organism evidence="7 8">
    <name type="scientific">Eiseniibacteriota bacterium</name>
    <dbReference type="NCBI Taxonomy" id="2212470"/>
    <lineage>
        <taxon>Bacteria</taxon>
        <taxon>Candidatus Eiseniibacteriota</taxon>
    </lineage>
</organism>
<dbReference type="PROSITE" id="PS00523">
    <property type="entry name" value="SULFATASE_1"/>
    <property type="match status" value="1"/>
</dbReference>
<sequence length="866" mass="92737">MKAIHGPRTTGIRQPDRAHRRRGTGAFLWAAALWAAAVPIALFLTPGGAADASPNPQPANVLLIVMDDIGVDQVGVYEDGYDLADHPDPCTPQLDSFAQGAMRFTNAWSNPVCSPTRSLIMTGMPAFRTGMGSVTGPNHPESVGLDEDMFTIADLVRSLPSGPNGQGVSAAIGKWHLADDSQWPYHPVPDPTANPFDPDAGLGFTYFQGSYFNINNYYDWSYTQMLGGTATEDPNHSTYATTQTTTDATAMFSTLEQESGDQPWLLYVAFNASHKPYHCPATGDCPDACSSETNWCEICGDLINPWLASIRRTRAMTQTMDAAIGQLIAQAPENTAIIIIGDNGTPRDASYGAFDPFPNDPSANHAKGSVYQGGVNVPLIIRSPWVNSGLSGRCDQLVSATDLFATVAQFLQVAPPENPFQDSRPLARYVDNSYCFPCLAIDREYVYAERFEPTFRPTAEGDVPSGYVASTHQRALRNTTHKLIEKRTAGGVVREFYRLYDDVVGDAAPQDPAVLDDPDGGNFNLSSAFETMDLMDYPNDWTTEDTEAFDALTCELADHYPALPVAGLLTATAAFTTTRSNMASEEGCTPTQCSDGELTVQVDHPSPMSKVIDRAVLQFDLRSLVLDPGESITSVTLEVGILQGAGSPSTSIVVKPYAPGCGGSCDPLGDACDCTDAYDGITGASYATASGWDQVGVKSIILGGSIADDLEAAIATGTFSLGLKIQGENTAPDDGVSLYALGCGAKLYHQLRIGTVGGGNGGGLRGPVPEDPELVSVAPRNYPNPFGPQTTIHYSVATPSPVSIRIYNAAGQLVRTLIKDEIQQPRDYDVIWNGTDDAGRRVATGLYFYDLQLGAKSISRPMMLMR</sequence>
<dbReference type="PANTHER" id="PTHR42693">
    <property type="entry name" value="ARYLSULFATASE FAMILY MEMBER"/>
    <property type="match status" value="1"/>
</dbReference>
<dbReference type="InterPro" id="IPR000917">
    <property type="entry name" value="Sulfatase_N"/>
</dbReference>
<dbReference type="InterPro" id="IPR025965">
    <property type="entry name" value="FlgD/Vpr_Ig-like"/>
</dbReference>
<evidence type="ECO:0000256" key="2">
    <source>
        <dbReference type="ARBA" id="ARBA00022723"/>
    </source>
</evidence>
<dbReference type="GO" id="GO:0046872">
    <property type="term" value="F:metal ion binding"/>
    <property type="evidence" value="ECO:0007669"/>
    <property type="project" value="UniProtKB-KW"/>
</dbReference>
<evidence type="ECO:0000313" key="8">
    <source>
        <dbReference type="Proteomes" id="UP000697710"/>
    </source>
</evidence>
<evidence type="ECO:0000256" key="1">
    <source>
        <dbReference type="ARBA" id="ARBA00008779"/>
    </source>
</evidence>
<dbReference type="InterPro" id="IPR024607">
    <property type="entry name" value="Sulfatase_CS"/>
</dbReference>
<evidence type="ECO:0000259" key="5">
    <source>
        <dbReference type="Pfam" id="PF00884"/>
    </source>
</evidence>
<evidence type="ECO:0000256" key="3">
    <source>
        <dbReference type="ARBA" id="ARBA00022801"/>
    </source>
</evidence>
<reference evidence="7" key="1">
    <citation type="submission" date="2020-04" db="EMBL/GenBank/DDBJ databases">
        <authorList>
            <person name="Zhang T."/>
        </authorList>
    </citation>
    <scope>NUCLEOTIDE SEQUENCE</scope>
    <source>
        <strain evidence="7">HKST-UBA01</strain>
    </source>
</reference>
<dbReference type="EMBL" id="JAGQHR010000004">
    <property type="protein sequence ID" value="MCA9726117.1"/>
    <property type="molecule type" value="Genomic_DNA"/>
</dbReference>
<dbReference type="SUPFAM" id="SSF53649">
    <property type="entry name" value="Alkaline phosphatase-like"/>
    <property type="match status" value="1"/>
</dbReference>
<comment type="caution">
    <text evidence="7">The sequence shown here is derived from an EMBL/GenBank/DDBJ whole genome shotgun (WGS) entry which is preliminary data.</text>
</comment>
<evidence type="ECO:0000256" key="4">
    <source>
        <dbReference type="ARBA" id="ARBA00022837"/>
    </source>
</evidence>
<protein>
    <submittedName>
        <fullName evidence="7">Sulfatase-like hydrolase/transferase</fullName>
    </submittedName>
</protein>
<feature type="domain" description="FlgD/Vpr Ig-like" evidence="6">
    <location>
        <begin position="791"/>
        <end position="848"/>
    </location>
</feature>
<keyword evidence="2" id="KW-0479">Metal-binding</keyword>
<dbReference type="Pfam" id="PF00884">
    <property type="entry name" value="Sulfatase"/>
    <property type="match status" value="1"/>
</dbReference>
<gene>
    <name evidence="7" type="ORF">KC729_00435</name>
</gene>
<keyword evidence="3 7" id="KW-0378">Hydrolase</keyword>
<evidence type="ECO:0000313" key="7">
    <source>
        <dbReference type="EMBL" id="MCA9726117.1"/>
    </source>
</evidence>
<dbReference type="Gene3D" id="3.40.720.10">
    <property type="entry name" value="Alkaline Phosphatase, subunit A"/>
    <property type="match status" value="1"/>
</dbReference>
<dbReference type="Pfam" id="PF13860">
    <property type="entry name" value="FlgD_ig"/>
    <property type="match status" value="1"/>
</dbReference>
<comment type="similarity">
    <text evidence="1">Belongs to the sulfatase family.</text>
</comment>
<accession>A0A956RN93</accession>